<organism evidence="2 3">
    <name type="scientific">Corynebacterium felinum</name>
    <dbReference type="NCBI Taxonomy" id="131318"/>
    <lineage>
        <taxon>Bacteria</taxon>
        <taxon>Bacillati</taxon>
        <taxon>Actinomycetota</taxon>
        <taxon>Actinomycetes</taxon>
        <taxon>Mycobacteriales</taxon>
        <taxon>Corynebacteriaceae</taxon>
        <taxon>Corynebacterium</taxon>
    </lineage>
</organism>
<dbReference type="EMBL" id="JAVDYF010000001">
    <property type="protein sequence ID" value="MDR7353735.1"/>
    <property type="molecule type" value="Genomic_DNA"/>
</dbReference>
<gene>
    <name evidence="2" type="ORF">J2S37_000273</name>
</gene>
<dbReference type="Gene3D" id="3.30.1050.40">
    <property type="match status" value="1"/>
</dbReference>
<sequence length="121" mass="13018">MAKKKHDPAAALAAVAEWITRDDAPTPPRATIAEAVRATLHTLEERAPGASVEVRVPPFAAIQCVEGPAHTRGTPPNVVEMDSRTWLRVAVGLEKVGENPRIALSGIRAGEIGRWLPMWSV</sequence>
<dbReference type="InterPro" id="IPR041629">
    <property type="entry name" value="SCP_3"/>
</dbReference>
<name>A0ABU2B543_9CORY</name>
<proteinExistence type="predicted"/>
<keyword evidence="3" id="KW-1185">Reference proteome</keyword>
<dbReference type="RefSeq" id="WP_277105332.1">
    <property type="nucleotide sequence ID" value="NZ_BAAAJS010000039.1"/>
</dbReference>
<comment type="caution">
    <text evidence="2">The sequence shown here is derived from an EMBL/GenBank/DDBJ whole genome shotgun (WGS) entry which is preliminary data.</text>
</comment>
<reference evidence="2 3" key="1">
    <citation type="submission" date="2023-07" db="EMBL/GenBank/DDBJ databases">
        <title>Sequencing the genomes of 1000 actinobacteria strains.</title>
        <authorList>
            <person name="Klenk H.-P."/>
        </authorList>
    </citation>
    <scope>NUCLEOTIDE SEQUENCE [LARGE SCALE GENOMIC DNA]</scope>
    <source>
        <strain evidence="2 3">DSM 44508</strain>
    </source>
</reference>
<dbReference type="Pfam" id="PF17844">
    <property type="entry name" value="SCP_3"/>
    <property type="match status" value="1"/>
</dbReference>
<feature type="domain" description="Bacterial SCP orthologue" evidence="1">
    <location>
        <begin position="29"/>
        <end position="118"/>
    </location>
</feature>
<protein>
    <recommendedName>
        <fullName evidence="1">Bacterial SCP orthologue domain-containing protein</fullName>
    </recommendedName>
</protein>
<evidence type="ECO:0000313" key="2">
    <source>
        <dbReference type="EMBL" id="MDR7353735.1"/>
    </source>
</evidence>
<evidence type="ECO:0000259" key="1">
    <source>
        <dbReference type="Pfam" id="PF17844"/>
    </source>
</evidence>
<accession>A0ABU2B543</accession>
<dbReference type="Proteomes" id="UP001183619">
    <property type="component" value="Unassembled WGS sequence"/>
</dbReference>
<evidence type="ECO:0000313" key="3">
    <source>
        <dbReference type="Proteomes" id="UP001183619"/>
    </source>
</evidence>